<name>A0AA36BS33_OCTVU</name>
<dbReference type="Proteomes" id="UP001162480">
    <property type="component" value="Chromosome 22"/>
</dbReference>
<organism evidence="1 2">
    <name type="scientific">Octopus vulgaris</name>
    <name type="common">Common octopus</name>
    <dbReference type="NCBI Taxonomy" id="6645"/>
    <lineage>
        <taxon>Eukaryota</taxon>
        <taxon>Metazoa</taxon>
        <taxon>Spiralia</taxon>
        <taxon>Lophotrochozoa</taxon>
        <taxon>Mollusca</taxon>
        <taxon>Cephalopoda</taxon>
        <taxon>Coleoidea</taxon>
        <taxon>Octopodiformes</taxon>
        <taxon>Octopoda</taxon>
        <taxon>Incirrata</taxon>
        <taxon>Octopodidae</taxon>
        <taxon>Octopus</taxon>
    </lineage>
</organism>
<dbReference type="EMBL" id="OX597835">
    <property type="protein sequence ID" value="CAI9739049.1"/>
    <property type="molecule type" value="Genomic_DNA"/>
</dbReference>
<protein>
    <submittedName>
        <fullName evidence="1">Uncharacterized protein</fullName>
    </submittedName>
</protein>
<dbReference type="AlphaFoldDB" id="A0AA36BS33"/>
<reference evidence="1" key="1">
    <citation type="submission" date="2023-08" db="EMBL/GenBank/DDBJ databases">
        <authorList>
            <person name="Alioto T."/>
            <person name="Alioto T."/>
            <person name="Gomez Garrido J."/>
        </authorList>
    </citation>
    <scope>NUCLEOTIDE SEQUENCE</scope>
</reference>
<evidence type="ECO:0000313" key="1">
    <source>
        <dbReference type="EMBL" id="CAI9739049.1"/>
    </source>
</evidence>
<evidence type="ECO:0000313" key="2">
    <source>
        <dbReference type="Proteomes" id="UP001162480"/>
    </source>
</evidence>
<gene>
    <name evidence="1" type="ORF">OCTVUL_1B026746</name>
</gene>
<accession>A0AA36BS33</accession>
<keyword evidence="2" id="KW-1185">Reference proteome</keyword>
<sequence length="67" mass="7570">MHLAGKVQSVYVVDVTVIGNVHHEYRCSPYNTEGILSGNKNRWPDSQAERIKSIIHGLTEDYGMLIK</sequence>
<proteinExistence type="predicted"/>